<organism evidence="2">
    <name type="scientific">Laccaria bicolor (strain S238N-H82 / ATCC MYA-4686)</name>
    <name type="common">Bicoloured deceiver</name>
    <name type="synonym">Laccaria laccata var. bicolor</name>
    <dbReference type="NCBI Taxonomy" id="486041"/>
    <lineage>
        <taxon>Eukaryota</taxon>
        <taxon>Fungi</taxon>
        <taxon>Dikarya</taxon>
        <taxon>Basidiomycota</taxon>
        <taxon>Agaricomycotina</taxon>
        <taxon>Agaricomycetes</taxon>
        <taxon>Agaricomycetidae</taxon>
        <taxon>Agaricales</taxon>
        <taxon>Agaricineae</taxon>
        <taxon>Hydnangiaceae</taxon>
        <taxon>Laccaria</taxon>
    </lineage>
</organism>
<dbReference type="AlphaFoldDB" id="B0DAN6"/>
<evidence type="ECO:0000313" key="1">
    <source>
        <dbReference type="EMBL" id="EDR08564.1"/>
    </source>
</evidence>
<dbReference type="InParanoid" id="B0DAN6"/>
<dbReference type="KEGG" id="lbc:LACBIDRAFT_327107"/>
<keyword evidence="2" id="KW-1185">Reference proteome</keyword>
<dbReference type="GeneID" id="6076408"/>
<name>B0DAN6_LACBS</name>
<protein>
    <submittedName>
        <fullName evidence="1">Predicted protein</fullName>
    </submittedName>
</protein>
<dbReference type="EMBL" id="DS547101">
    <property type="protein sequence ID" value="EDR08564.1"/>
    <property type="molecule type" value="Genomic_DNA"/>
</dbReference>
<evidence type="ECO:0000313" key="2">
    <source>
        <dbReference type="Proteomes" id="UP000001194"/>
    </source>
</evidence>
<proteinExistence type="predicted"/>
<sequence length="866" mass="100102">MDHSIHHLNPLATTTVRIDPDAIWVGLNSDTALIPDAALVFRDLPDPCWSVDDFSDSGRILPIDNARDPDWYREDEQWAAWTPTAFLSNQRPWYDQLETAVPVEERLGGWSMAEHQREVCNTDLIRTQSCVRFIVEFNERFPRRAKVPAFYPSDRLAKVYPTTKMVQINAAKAKRSVLHALAFLSWWTTVMADWETNLTDTVVEIITSLLSTTKGKRGVICDLERDWSVINIPLYIQNNIPFFYLWTFEAKVDQRFSRLNPTLNLTYWAVRQGTALTLAPDINEEDISKIAHQSTRLDHFFQVIFGHRSAGDDRIIPTYSLFIIDFEGWKRRPICYDEAVLSTLVKLYHYVIFDEGRNDKYKTVVFWRWRKREPNDDYLKRQYKVSLPGEDQAGTIRELYKFDYAPKPGISYNIETALISGRKKADPATPSLLQRMDIHVATVNKTLQERLTDDLQTTDMLVDVSSDSTDDGFTGFPEVPDILYHPRAVNSPAAWIRRNEELLVKARRHTAELRATRGEHMSALRRSQSPTRLADPYFAPHERPEVMFRRLLKDESAKITYTESTWCAPHYAWNSDFLEAAFIFVPDIKSEARMRYWANCWDKIGTAQRLLTTAIEHGLRFYLALPPDRVRQFRPLVVDNLDRSSASSLYAAGFQEQTLSPADNAATFCASYLAKMNDVLRRPHARAFIAEGGQISWVARRWTGTRLVEEFMSGPSIQVTIHNRGFYDSASDNSSYAAHDIVSEQEKDLLLGYSPGSNGCLGRWLFPPMDIFNDNFELWTGEWNAALDHIYGRLADDITRGRAKLRTREKWKCWMRNNERGQRRPSYLPSSSDFNNVMEGITRAGLQPTWHKKQLDDIDFPERRME</sequence>
<accession>B0DAN6</accession>
<reference evidence="1 2" key="1">
    <citation type="journal article" date="2008" name="Nature">
        <title>The genome of Laccaria bicolor provides insights into mycorrhizal symbiosis.</title>
        <authorList>
            <person name="Martin F."/>
            <person name="Aerts A."/>
            <person name="Ahren D."/>
            <person name="Brun A."/>
            <person name="Danchin E.G.J."/>
            <person name="Duchaussoy F."/>
            <person name="Gibon J."/>
            <person name="Kohler A."/>
            <person name="Lindquist E."/>
            <person name="Pereda V."/>
            <person name="Salamov A."/>
            <person name="Shapiro H.J."/>
            <person name="Wuyts J."/>
            <person name="Blaudez D."/>
            <person name="Buee M."/>
            <person name="Brokstein P."/>
            <person name="Canbaeck B."/>
            <person name="Cohen D."/>
            <person name="Courty P.E."/>
            <person name="Coutinho P.M."/>
            <person name="Delaruelle C."/>
            <person name="Detter J.C."/>
            <person name="Deveau A."/>
            <person name="DiFazio S."/>
            <person name="Duplessis S."/>
            <person name="Fraissinet-Tachet L."/>
            <person name="Lucic E."/>
            <person name="Frey-Klett P."/>
            <person name="Fourrey C."/>
            <person name="Feussner I."/>
            <person name="Gay G."/>
            <person name="Grimwood J."/>
            <person name="Hoegger P.J."/>
            <person name="Jain P."/>
            <person name="Kilaru S."/>
            <person name="Labbe J."/>
            <person name="Lin Y.C."/>
            <person name="Legue V."/>
            <person name="Le Tacon F."/>
            <person name="Marmeisse R."/>
            <person name="Melayah D."/>
            <person name="Montanini B."/>
            <person name="Muratet M."/>
            <person name="Nehls U."/>
            <person name="Niculita-Hirzel H."/>
            <person name="Oudot-Le Secq M.P."/>
            <person name="Peter M."/>
            <person name="Quesneville H."/>
            <person name="Rajashekar B."/>
            <person name="Reich M."/>
            <person name="Rouhier N."/>
            <person name="Schmutz J."/>
            <person name="Yin T."/>
            <person name="Chalot M."/>
            <person name="Henrissat B."/>
            <person name="Kuees U."/>
            <person name="Lucas S."/>
            <person name="Van de Peer Y."/>
            <person name="Podila G.K."/>
            <person name="Polle A."/>
            <person name="Pukkila P.J."/>
            <person name="Richardson P.M."/>
            <person name="Rouze P."/>
            <person name="Sanders I.R."/>
            <person name="Stajich J.E."/>
            <person name="Tunlid A."/>
            <person name="Tuskan G."/>
            <person name="Grigoriev I.V."/>
        </authorList>
    </citation>
    <scope>NUCLEOTIDE SEQUENCE [LARGE SCALE GENOMIC DNA]</scope>
    <source>
        <strain evidence="2">S238N-H82 / ATCC MYA-4686</strain>
    </source>
</reference>
<dbReference type="Proteomes" id="UP000001194">
    <property type="component" value="Unassembled WGS sequence"/>
</dbReference>
<dbReference type="RefSeq" id="XP_001880789.1">
    <property type="nucleotide sequence ID" value="XM_001880754.1"/>
</dbReference>
<gene>
    <name evidence="1" type="ORF">LACBIDRAFT_327107</name>
</gene>
<dbReference type="HOGENOM" id="CLU_016547_0_0_1"/>
<dbReference type="OrthoDB" id="2963589at2759"/>